<feature type="transmembrane region" description="Helical" evidence="1">
    <location>
        <begin position="225"/>
        <end position="245"/>
    </location>
</feature>
<evidence type="ECO:0000313" key="3">
    <source>
        <dbReference type="WBParaSite" id="Hba_04731"/>
    </source>
</evidence>
<evidence type="ECO:0000256" key="1">
    <source>
        <dbReference type="SAM" id="Phobius"/>
    </source>
</evidence>
<dbReference type="WBParaSite" id="Hba_04731">
    <property type="protein sequence ID" value="Hba_04731"/>
    <property type="gene ID" value="Hba_04731"/>
</dbReference>
<keyword evidence="2" id="KW-1185">Reference proteome</keyword>
<protein>
    <submittedName>
        <fullName evidence="3">Secreted protein</fullName>
    </submittedName>
</protein>
<dbReference type="AlphaFoldDB" id="A0A1I7WI97"/>
<sequence length="281" mass="31787">MLIRRESSFNYLLLVVVIHYTPGASRTHRGPFCLDSLLLSVHEFHLDLLNLFLCLPYLPLNLDTAHYDACLLSVYWTLGSRNSLYTSCTPSRGTSFLSLNYSSPIFRPSNRRTGVRVMFSNRSTENSCGLFIFVPNFLTETFLCLSSLSSCCKECSRFLSRILNPYLETCVYVVLRVFRSSMIFLLLRGKSILYRPLVFRNILRGSLALIFYLDADIVFLTQDLAFLYAKVMALSMLSLTLDVCLRIESRIASIFIALLSIPSLSCVVAILSGLSFVPARV</sequence>
<reference evidence="3" key="1">
    <citation type="submission" date="2016-11" db="UniProtKB">
        <authorList>
            <consortium name="WormBaseParasite"/>
        </authorList>
    </citation>
    <scope>IDENTIFICATION</scope>
</reference>
<keyword evidence="1" id="KW-0812">Transmembrane</keyword>
<proteinExistence type="predicted"/>
<name>A0A1I7WI97_HETBA</name>
<keyword evidence="1" id="KW-0472">Membrane</keyword>
<accession>A0A1I7WI97</accession>
<dbReference type="Proteomes" id="UP000095283">
    <property type="component" value="Unplaced"/>
</dbReference>
<evidence type="ECO:0000313" key="2">
    <source>
        <dbReference type="Proteomes" id="UP000095283"/>
    </source>
</evidence>
<keyword evidence="1" id="KW-1133">Transmembrane helix</keyword>
<organism evidence="2 3">
    <name type="scientific">Heterorhabditis bacteriophora</name>
    <name type="common">Entomopathogenic nematode worm</name>
    <dbReference type="NCBI Taxonomy" id="37862"/>
    <lineage>
        <taxon>Eukaryota</taxon>
        <taxon>Metazoa</taxon>
        <taxon>Ecdysozoa</taxon>
        <taxon>Nematoda</taxon>
        <taxon>Chromadorea</taxon>
        <taxon>Rhabditida</taxon>
        <taxon>Rhabditina</taxon>
        <taxon>Rhabditomorpha</taxon>
        <taxon>Strongyloidea</taxon>
        <taxon>Heterorhabditidae</taxon>
        <taxon>Heterorhabditis</taxon>
    </lineage>
</organism>
<feature type="transmembrane region" description="Helical" evidence="1">
    <location>
        <begin position="252"/>
        <end position="277"/>
    </location>
</feature>